<dbReference type="AlphaFoldDB" id="G7UW44"/>
<dbReference type="Pfam" id="PF08275">
    <property type="entry name" value="DNAG_N"/>
    <property type="match status" value="1"/>
</dbReference>
<dbReference type="SMART" id="SM00766">
    <property type="entry name" value="DnaG_DnaB_bind"/>
    <property type="match status" value="1"/>
</dbReference>
<dbReference type="eggNOG" id="COG0358">
    <property type="taxonomic scope" value="Bacteria"/>
</dbReference>
<dbReference type="KEGG" id="psd:DSC_15290"/>
<dbReference type="Gene3D" id="3.90.580.10">
    <property type="entry name" value="Zinc finger, CHC2-type domain"/>
    <property type="match status" value="1"/>
</dbReference>
<dbReference type="FunFam" id="3.40.1360.10:FF:000002">
    <property type="entry name" value="DNA primase"/>
    <property type="match status" value="1"/>
</dbReference>
<evidence type="ECO:0000256" key="10">
    <source>
        <dbReference type="ARBA" id="ARBA00023125"/>
    </source>
</evidence>
<dbReference type="InterPro" id="IPR002694">
    <property type="entry name" value="Znf_CHC2"/>
</dbReference>
<dbReference type="STRING" id="1045855.DSC_15290"/>
<dbReference type="GO" id="GO:0003677">
    <property type="term" value="F:DNA binding"/>
    <property type="evidence" value="ECO:0007669"/>
    <property type="project" value="UniProtKB-KW"/>
</dbReference>
<dbReference type="PANTHER" id="PTHR30313">
    <property type="entry name" value="DNA PRIMASE"/>
    <property type="match status" value="1"/>
</dbReference>
<evidence type="ECO:0000256" key="1">
    <source>
        <dbReference type="ARBA" id="ARBA00022478"/>
    </source>
</evidence>
<dbReference type="Pfam" id="PF13155">
    <property type="entry name" value="Toprim_2"/>
    <property type="match status" value="1"/>
</dbReference>
<reference evidence="16 17" key="1">
    <citation type="journal article" date="2012" name="J. Bacteriol.">
        <title>Complete Genome Sequence of the BTEX-Degrading Bacterium Pseudoxanthomonas spadix BD-a59.</title>
        <authorList>
            <person name="Lee S.H."/>
            <person name="Jin H.M."/>
            <person name="Lee H.J."/>
            <person name="Kim J.M."/>
            <person name="Jeon C.O."/>
        </authorList>
    </citation>
    <scope>NUCLEOTIDE SEQUENCE [LARGE SCALE GENOMIC DNA]</scope>
    <source>
        <strain evidence="16 17">BD-a59</strain>
    </source>
</reference>
<keyword evidence="1 12" id="KW-0240">DNA-directed RNA polymerase</keyword>
<dbReference type="InterPro" id="IPR006171">
    <property type="entry name" value="TOPRIM_dom"/>
</dbReference>
<dbReference type="InterPro" id="IPR030846">
    <property type="entry name" value="DnaG_bac"/>
</dbReference>
<evidence type="ECO:0000256" key="9">
    <source>
        <dbReference type="ARBA" id="ARBA00022842"/>
    </source>
</evidence>
<dbReference type="NCBIfam" id="TIGR01391">
    <property type="entry name" value="dnaG"/>
    <property type="match status" value="1"/>
</dbReference>
<dbReference type="FunFam" id="3.90.980.10:FF:000001">
    <property type="entry name" value="DNA primase"/>
    <property type="match status" value="1"/>
</dbReference>
<evidence type="ECO:0000256" key="2">
    <source>
        <dbReference type="ARBA" id="ARBA00022515"/>
    </source>
</evidence>
<keyword evidence="11 12" id="KW-0804">Transcription</keyword>
<gene>
    <name evidence="12 16" type="primary">dnaG</name>
    <name evidence="16" type="ordered locus">DSC_15290</name>
</gene>
<dbReference type="SMART" id="SM00400">
    <property type="entry name" value="ZnF_CHCC"/>
    <property type="match status" value="1"/>
</dbReference>
<dbReference type="InterPro" id="IPR006295">
    <property type="entry name" value="DNA_primase_DnaG"/>
</dbReference>
<keyword evidence="9" id="KW-0460">Magnesium</keyword>
<comment type="domain">
    <text evidence="12">Contains an N-terminal zinc-binding domain, a central core domain that contains the primase activity, and a C-terminal DnaB-binding domain.</text>
</comment>
<evidence type="ECO:0000256" key="12">
    <source>
        <dbReference type="HAMAP-Rule" id="MF_00974"/>
    </source>
</evidence>
<dbReference type="InterPro" id="IPR013173">
    <property type="entry name" value="DNA_primase_DnaG_DnaB-bd_dom"/>
</dbReference>
<sequence>MARIPDAFIDDLLARTDIVEVVGARVPLKKQGKEYAARCPFHDERSASFTVSPTKQFYHCFGCGAHGTAISFLINYDRLEFLDAVDELARRAGMEVPREAVQHQQNQDSRDLYAVLDASARFFQRQLAGSDKARAYLEARGVDEATRTLFGIGYAPDGYSALKDALGSDARRIQLLERGGMFSRNERGHVYDKFRDRVMFPIADRRGRTIAFGGRVLDKQDGPKYLNSPETPLFHKGRELYGLWQVRQVNQKIDRLVVVEGYMDVVSLFQFGVTCAVATLGTATTPDHAELLFRNAADVYFCFDGDAAGQRAGWRALESVLPRMKDGRQALFLFLPNGEDPDSIVRKEGAEGFAARLAQATPLSQFFFDELSKEINLGTLDGKARLAEKAKPLLAQIPDGAFGDLMRAQLTRITGVGANPPPAPRRVPPRSTARGPQQRPSLVRSAIVRVLHAPSLALDVPTPYTFAGLRQPGVELLIELLDIIRTRPDITPGALLEHFAEREELPALQQLMIQDLPGEEPAWRQELHDAVIQLEKQTLQQRLDQLLAKQRAQGLDETDKYELRELLKIRAGGH</sequence>
<keyword evidence="2 12" id="KW-0639">Primosome</keyword>
<dbReference type="EC" id="2.7.7.101" evidence="12"/>
<dbReference type="PROSITE" id="PS50880">
    <property type="entry name" value="TOPRIM"/>
    <property type="match status" value="1"/>
</dbReference>
<name>G7UW44_PSEUP</name>
<comment type="subunit">
    <text evidence="12">Monomer. Interacts with DnaB.</text>
</comment>
<evidence type="ECO:0000313" key="17">
    <source>
        <dbReference type="Proteomes" id="UP000005870"/>
    </source>
</evidence>
<accession>G7UW44</accession>
<dbReference type="InterPro" id="IPR019475">
    <property type="entry name" value="DNA_primase_DnaB-bd"/>
</dbReference>
<dbReference type="InterPro" id="IPR037068">
    <property type="entry name" value="DNA_primase_core_N_sf"/>
</dbReference>
<dbReference type="OrthoDB" id="9803773at2"/>
<dbReference type="Gene3D" id="3.90.980.10">
    <property type="entry name" value="DNA primase, catalytic core, N-terminal domain"/>
    <property type="match status" value="1"/>
</dbReference>
<dbReference type="Gene3D" id="1.20.50.20">
    <property type="entry name" value="DnaG, RNA polymerase domain, helical bundle"/>
    <property type="match status" value="1"/>
</dbReference>
<dbReference type="PANTHER" id="PTHR30313:SF2">
    <property type="entry name" value="DNA PRIMASE"/>
    <property type="match status" value="1"/>
</dbReference>
<dbReference type="SUPFAM" id="SSF117023">
    <property type="entry name" value="DNA primase DnaG, C-terminal domain"/>
    <property type="match status" value="1"/>
</dbReference>
<evidence type="ECO:0000313" key="16">
    <source>
        <dbReference type="EMBL" id="AER57702.1"/>
    </source>
</evidence>
<keyword evidence="7 12" id="KW-0863">Zinc-finger</keyword>
<keyword evidence="5 12" id="KW-0235">DNA replication</keyword>
<protein>
    <recommendedName>
        <fullName evidence="12">DNA primase</fullName>
        <ecNumber evidence="12">2.7.7.101</ecNumber>
    </recommendedName>
</protein>
<proteinExistence type="inferred from homology"/>
<evidence type="ECO:0000256" key="5">
    <source>
        <dbReference type="ARBA" id="ARBA00022705"/>
    </source>
</evidence>
<dbReference type="Pfam" id="PF08278">
    <property type="entry name" value="DnaG_DnaB_bind"/>
    <property type="match status" value="1"/>
</dbReference>
<feature type="zinc finger region" description="CHC2-type" evidence="12 13">
    <location>
        <begin position="39"/>
        <end position="63"/>
    </location>
</feature>
<evidence type="ECO:0000256" key="6">
    <source>
        <dbReference type="ARBA" id="ARBA00022723"/>
    </source>
</evidence>
<dbReference type="GO" id="GO:1990077">
    <property type="term" value="C:primosome complex"/>
    <property type="evidence" value="ECO:0007669"/>
    <property type="project" value="UniProtKB-KW"/>
</dbReference>
<dbReference type="EMBL" id="CP003093">
    <property type="protein sequence ID" value="AER57702.1"/>
    <property type="molecule type" value="Genomic_DNA"/>
</dbReference>
<keyword evidence="4 12" id="KW-0548">Nucleotidyltransferase</keyword>
<evidence type="ECO:0000256" key="4">
    <source>
        <dbReference type="ARBA" id="ARBA00022695"/>
    </source>
</evidence>
<dbReference type="InterPro" id="IPR016136">
    <property type="entry name" value="DNA_helicase_N/primase_C"/>
</dbReference>
<dbReference type="Pfam" id="PF01807">
    <property type="entry name" value="Zn_ribbon_DnaG"/>
    <property type="match status" value="1"/>
</dbReference>
<dbReference type="HOGENOM" id="CLU_013501_5_1_6"/>
<dbReference type="InterPro" id="IPR036977">
    <property type="entry name" value="DNA_primase_Znf_CHC2"/>
</dbReference>
<dbReference type="HAMAP" id="MF_00974">
    <property type="entry name" value="DNA_primase_DnaG"/>
    <property type="match status" value="1"/>
</dbReference>
<dbReference type="CDD" id="cd03364">
    <property type="entry name" value="TOPRIM_DnaG_primases"/>
    <property type="match status" value="1"/>
</dbReference>
<dbReference type="Pfam" id="PF10410">
    <property type="entry name" value="DnaB_bind"/>
    <property type="match status" value="1"/>
</dbReference>
<comment type="cofactor">
    <cofactor evidence="12 13">
        <name>Zn(2+)</name>
        <dbReference type="ChEBI" id="CHEBI:29105"/>
    </cofactor>
    <text evidence="12 13">Binds 1 zinc ion per monomer.</text>
</comment>
<dbReference type="InterPro" id="IPR013264">
    <property type="entry name" value="DNAG_N"/>
</dbReference>
<dbReference type="InterPro" id="IPR050219">
    <property type="entry name" value="DnaG_primase"/>
</dbReference>
<organism evidence="16 17">
    <name type="scientific">Pseudoxanthomonas spadix (strain BD-a59)</name>
    <dbReference type="NCBI Taxonomy" id="1045855"/>
    <lineage>
        <taxon>Bacteria</taxon>
        <taxon>Pseudomonadati</taxon>
        <taxon>Pseudomonadota</taxon>
        <taxon>Gammaproteobacteria</taxon>
        <taxon>Lysobacterales</taxon>
        <taxon>Lysobacteraceae</taxon>
        <taxon>Pseudoxanthomonas</taxon>
    </lineage>
</organism>
<feature type="domain" description="Toprim" evidence="15">
    <location>
        <begin position="254"/>
        <end position="336"/>
    </location>
</feature>
<dbReference type="Gene3D" id="1.10.860.10">
    <property type="entry name" value="DNAb Helicase, Chain A"/>
    <property type="match status" value="1"/>
</dbReference>
<dbReference type="GO" id="GO:0008270">
    <property type="term" value="F:zinc ion binding"/>
    <property type="evidence" value="ECO:0007669"/>
    <property type="project" value="UniProtKB-UniRule"/>
</dbReference>
<dbReference type="SMART" id="SM00493">
    <property type="entry name" value="TOPRIM"/>
    <property type="match status" value="1"/>
</dbReference>
<evidence type="ECO:0000256" key="13">
    <source>
        <dbReference type="PIRSR" id="PIRSR002811-1"/>
    </source>
</evidence>
<comment type="catalytic activity">
    <reaction evidence="12">
        <text>ssDNA + n NTP = ssDNA/pppN(pN)n-1 hybrid + (n-1) diphosphate.</text>
        <dbReference type="EC" id="2.7.7.101"/>
    </reaction>
</comment>
<evidence type="ECO:0000259" key="15">
    <source>
        <dbReference type="PROSITE" id="PS50880"/>
    </source>
</evidence>
<dbReference type="Gene3D" id="3.40.1360.10">
    <property type="match status" value="1"/>
</dbReference>
<feature type="region of interest" description="Disordered" evidence="14">
    <location>
        <begin position="415"/>
        <end position="439"/>
    </location>
</feature>
<dbReference type="Proteomes" id="UP000005870">
    <property type="component" value="Chromosome"/>
</dbReference>
<keyword evidence="17" id="KW-1185">Reference proteome</keyword>
<dbReference type="SUPFAM" id="SSF57783">
    <property type="entry name" value="Zinc beta-ribbon"/>
    <property type="match status" value="1"/>
</dbReference>
<dbReference type="SUPFAM" id="SSF56731">
    <property type="entry name" value="DNA primase core"/>
    <property type="match status" value="1"/>
</dbReference>
<comment type="function">
    <text evidence="12">RNA polymerase that catalyzes the synthesis of short RNA molecules used as primers for DNA polymerase during DNA replication.</text>
</comment>
<dbReference type="GO" id="GO:0005737">
    <property type="term" value="C:cytoplasm"/>
    <property type="evidence" value="ECO:0007669"/>
    <property type="project" value="TreeGrafter"/>
</dbReference>
<keyword evidence="10 12" id="KW-0238">DNA-binding</keyword>
<evidence type="ECO:0000256" key="11">
    <source>
        <dbReference type="ARBA" id="ARBA00023163"/>
    </source>
</evidence>
<dbReference type="FunFam" id="3.90.580.10:FF:000001">
    <property type="entry name" value="DNA primase"/>
    <property type="match status" value="1"/>
</dbReference>
<dbReference type="GO" id="GO:0006269">
    <property type="term" value="P:DNA replication, synthesis of primer"/>
    <property type="evidence" value="ECO:0007669"/>
    <property type="project" value="UniProtKB-UniRule"/>
</dbReference>
<evidence type="ECO:0000256" key="3">
    <source>
        <dbReference type="ARBA" id="ARBA00022679"/>
    </source>
</evidence>
<comment type="similarity">
    <text evidence="12">Belongs to the DnaG primase family.</text>
</comment>
<dbReference type="GO" id="GO:0003899">
    <property type="term" value="F:DNA-directed RNA polymerase activity"/>
    <property type="evidence" value="ECO:0007669"/>
    <property type="project" value="UniProtKB-UniRule"/>
</dbReference>
<keyword evidence="6 12" id="KW-0479">Metal-binding</keyword>
<dbReference type="InterPro" id="IPR034151">
    <property type="entry name" value="TOPRIM_DnaG_bac"/>
</dbReference>
<keyword evidence="8 12" id="KW-0862">Zinc</keyword>
<evidence type="ECO:0000256" key="14">
    <source>
        <dbReference type="SAM" id="MobiDB-lite"/>
    </source>
</evidence>
<dbReference type="RefSeq" id="WP_014161874.1">
    <property type="nucleotide sequence ID" value="NC_016147.2"/>
</dbReference>
<evidence type="ECO:0000256" key="7">
    <source>
        <dbReference type="ARBA" id="ARBA00022771"/>
    </source>
</evidence>
<keyword evidence="3 12" id="KW-0808">Transferase</keyword>
<dbReference type="GO" id="GO:0000428">
    <property type="term" value="C:DNA-directed RNA polymerase complex"/>
    <property type="evidence" value="ECO:0007669"/>
    <property type="project" value="UniProtKB-KW"/>
</dbReference>
<evidence type="ECO:0000256" key="8">
    <source>
        <dbReference type="ARBA" id="ARBA00022833"/>
    </source>
</evidence>